<reference evidence="2 3" key="1">
    <citation type="submission" date="2019-12" db="EMBL/GenBank/DDBJ databases">
        <authorList>
            <person name="Jiao W.-B."/>
            <person name="Schneeberger K."/>
        </authorList>
    </citation>
    <scope>NUCLEOTIDE SEQUENCE [LARGE SCALE GENOMIC DNA]</scope>
    <source>
        <strain evidence="3">cv. C24</strain>
    </source>
</reference>
<accession>A0A5S9Y6T2</accession>
<evidence type="ECO:0000313" key="3">
    <source>
        <dbReference type="Proteomes" id="UP000434276"/>
    </source>
</evidence>
<dbReference type="EMBL" id="CACSHJ010000096">
    <property type="protein sequence ID" value="CAA0404353.1"/>
    <property type="molecule type" value="Genomic_DNA"/>
</dbReference>
<dbReference type="InterPro" id="IPR036910">
    <property type="entry name" value="HMG_box_dom_sf"/>
</dbReference>
<dbReference type="InterPro" id="IPR009071">
    <property type="entry name" value="HMG_box_dom"/>
</dbReference>
<dbReference type="SUPFAM" id="SSF47095">
    <property type="entry name" value="HMG-box"/>
    <property type="match status" value="1"/>
</dbReference>
<feature type="domain" description="HMG box" evidence="1">
    <location>
        <begin position="72"/>
        <end position="100"/>
    </location>
</feature>
<dbReference type="AlphaFoldDB" id="A0A5S9Y6T2"/>
<name>A0A5S9Y6T2_ARATH</name>
<gene>
    <name evidence="2" type="ORF">C24_LOCUS22967</name>
</gene>
<proteinExistence type="predicted"/>
<dbReference type="Proteomes" id="UP000434276">
    <property type="component" value="Unassembled WGS sequence"/>
</dbReference>
<sequence>MSGETESSSNTSKDGSAIFTRCEKCNQKVPVELISIHMCNLDFQFGVNPGNHHLFGCSLLCFDYYVAKFGVEQWKSMTEDEKKAYLDKASQLNAEYKQERH</sequence>
<evidence type="ECO:0000259" key="1">
    <source>
        <dbReference type="Pfam" id="PF09011"/>
    </source>
</evidence>
<dbReference type="PANTHER" id="PTHR47658">
    <property type="entry name" value="HIGH MOBILITY GROUP B PROTEIN 12-RELATED"/>
    <property type="match status" value="1"/>
</dbReference>
<dbReference type="Pfam" id="PF09011">
    <property type="entry name" value="HMG_box_2"/>
    <property type="match status" value="1"/>
</dbReference>
<dbReference type="Gene3D" id="1.10.30.10">
    <property type="entry name" value="High mobility group box domain"/>
    <property type="match status" value="1"/>
</dbReference>
<evidence type="ECO:0000313" key="2">
    <source>
        <dbReference type="EMBL" id="CAA0404353.1"/>
    </source>
</evidence>
<organism evidence="2 3">
    <name type="scientific">Arabidopsis thaliana</name>
    <name type="common">Mouse-ear cress</name>
    <dbReference type="NCBI Taxonomy" id="3702"/>
    <lineage>
        <taxon>Eukaryota</taxon>
        <taxon>Viridiplantae</taxon>
        <taxon>Streptophyta</taxon>
        <taxon>Embryophyta</taxon>
        <taxon>Tracheophyta</taxon>
        <taxon>Spermatophyta</taxon>
        <taxon>Magnoliopsida</taxon>
        <taxon>eudicotyledons</taxon>
        <taxon>Gunneridae</taxon>
        <taxon>Pentapetalae</taxon>
        <taxon>rosids</taxon>
        <taxon>malvids</taxon>
        <taxon>Brassicales</taxon>
        <taxon>Brassicaceae</taxon>
        <taxon>Camelineae</taxon>
        <taxon>Arabidopsis</taxon>
    </lineage>
</organism>
<protein>
    <recommendedName>
        <fullName evidence="1">HMG box domain-containing protein</fullName>
    </recommendedName>
</protein>
<dbReference type="PANTHER" id="PTHR47658:SF1">
    <property type="entry name" value="MEIOSIS INITIATOR PROTEIN"/>
    <property type="match status" value="1"/>
</dbReference>